<evidence type="ECO:0000256" key="4">
    <source>
        <dbReference type="ARBA" id="ARBA00023136"/>
    </source>
</evidence>
<dbReference type="PROSITE" id="PS50850">
    <property type="entry name" value="MFS"/>
    <property type="match status" value="1"/>
</dbReference>
<keyword evidence="3 5" id="KW-1133">Transmembrane helix</keyword>
<feature type="transmembrane region" description="Helical" evidence="5">
    <location>
        <begin position="323"/>
        <end position="344"/>
    </location>
</feature>
<dbReference type="RefSeq" id="WP_106621843.1">
    <property type="nucleotide sequence ID" value="NZ_CP021552.1"/>
</dbReference>
<dbReference type="Pfam" id="PF07690">
    <property type="entry name" value="MFS_1"/>
    <property type="match status" value="1"/>
</dbReference>
<dbReference type="InterPro" id="IPR050327">
    <property type="entry name" value="Proton-linked_MCT"/>
</dbReference>
<evidence type="ECO:0000256" key="1">
    <source>
        <dbReference type="ARBA" id="ARBA00004651"/>
    </source>
</evidence>
<feature type="transmembrane region" description="Helical" evidence="5">
    <location>
        <begin position="140"/>
        <end position="159"/>
    </location>
</feature>
<dbReference type="GO" id="GO:0022857">
    <property type="term" value="F:transmembrane transporter activity"/>
    <property type="evidence" value="ECO:0007669"/>
    <property type="project" value="InterPro"/>
</dbReference>
<dbReference type="Gene3D" id="1.20.1250.20">
    <property type="entry name" value="MFS general substrate transporter like domains"/>
    <property type="match status" value="2"/>
</dbReference>
<evidence type="ECO:0000256" key="5">
    <source>
        <dbReference type="SAM" id="Phobius"/>
    </source>
</evidence>
<feature type="transmembrane region" description="Helical" evidence="5">
    <location>
        <begin position="81"/>
        <end position="104"/>
    </location>
</feature>
<dbReference type="InterPro" id="IPR011701">
    <property type="entry name" value="MFS"/>
</dbReference>
<evidence type="ECO:0000259" key="6">
    <source>
        <dbReference type="PROSITE" id="PS50850"/>
    </source>
</evidence>
<keyword evidence="4 5" id="KW-0472">Membrane</keyword>
<evidence type="ECO:0000313" key="7">
    <source>
        <dbReference type="EMBL" id="AUE19156.1"/>
    </source>
</evidence>
<dbReference type="InterPro" id="IPR036259">
    <property type="entry name" value="MFS_trans_sf"/>
</dbReference>
<accession>A0AAN1IFL0</accession>
<dbReference type="InterPro" id="IPR020846">
    <property type="entry name" value="MFS_dom"/>
</dbReference>
<dbReference type="PANTHER" id="PTHR11360">
    <property type="entry name" value="MONOCARBOXYLATE TRANSPORTER"/>
    <property type="match status" value="1"/>
</dbReference>
<keyword evidence="2 5" id="KW-0812">Transmembrane</keyword>
<name>A0AAN1IFL0_BIFBR</name>
<feature type="domain" description="Major facilitator superfamily (MFS) profile" evidence="6">
    <location>
        <begin position="12"/>
        <end position="417"/>
    </location>
</feature>
<evidence type="ECO:0000256" key="3">
    <source>
        <dbReference type="ARBA" id="ARBA00022989"/>
    </source>
</evidence>
<organism evidence="7 8">
    <name type="scientific">Bifidobacterium breve</name>
    <dbReference type="NCBI Taxonomy" id="1685"/>
    <lineage>
        <taxon>Bacteria</taxon>
        <taxon>Bacillati</taxon>
        <taxon>Actinomycetota</taxon>
        <taxon>Actinomycetes</taxon>
        <taxon>Bifidobacteriales</taxon>
        <taxon>Bifidobacteriaceae</taxon>
        <taxon>Bifidobacterium</taxon>
    </lineage>
</organism>
<sequence length="423" mass="44616">MSTTPQIKTWRPWLVFAGCCVLSFIGFGLIVNTQGLYFTALSEEFGVGRSQVALPLSIEQITAAITMLFAGALLKKIDSRIIISICIVLSGGVFILGSTFTAIWQFDVAFAILGAAYVIPIALTPAVLLSNWFQKKLGTVMGIGMGISGIGGAIFNPVVSNLITTQGWRTAYLITGIAVLVCILPFSIFALKFAPNPAKGELPYGYEAQADNDATTAATAQGIDAKKAFLTRTFIFLSVAIIIQQFSNSLLQHISAHEVQYGFTLSQGALVMTGTLLGAAAGKMLIGILLDHLKPAIVISIFTCVGILGWGGLLFSHMQVTSIAAGLFAGIGQGFALVGIPWIIRNSFGPKDYSTILSIISMFGSFANAALTTLHGTLFDATGSYVTSISGGIVIYVLAAALVIAAYAGRPYRDNNAIADSKQ</sequence>
<evidence type="ECO:0000256" key="2">
    <source>
        <dbReference type="ARBA" id="ARBA00022692"/>
    </source>
</evidence>
<feature type="transmembrane region" description="Helical" evidence="5">
    <location>
        <begin position="356"/>
        <end position="379"/>
    </location>
</feature>
<feature type="transmembrane region" description="Helical" evidence="5">
    <location>
        <begin position="385"/>
        <end position="408"/>
    </location>
</feature>
<dbReference type="PANTHER" id="PTHR11360:SF284">
    <property type="entry name" value="EG:103B4.3 PROTEIN-RELATED"/>
    <property type="match status" value="1"/>
</dbReference>
<feature type="transmembrane region" description="Helical" evidence="5">
    <location>
        <begin position="110"/>
        <end position="133"/>
    </location>
</feature>
<feature type="transmembrane region" description="Helical" evidence="5">
    <location>
        <begin position="267"/>
        <end position="290"/>
    </location>
</feature>
<feature type="transmembrane region" description="Helical" evidence="5">
    <location>
        <begin position="297"/>
        <end position="317"/>
    </location>
</feature>
<feature type="transmembrane region" description="Helical" evidence="5">
    <location>
        <begin position="52"/>
        <end position="74"/>
    </location>
</feature>
<proteinExistence type="predicted"/>
<protein>
    <submittedName>
        <fullName evidence="7">Major facilitator superfamily protein</fullName>
    </submittedName>
</protein>
<dbReference type="EMBL" id="CP023198">
    <property type="protein sequence ID" value="AUE19156.1"/>
    <property type="molecule type" value="Genomic_DNA"/>
</dbReference>
<comment type="subcellular location">
    <subcellularLocation>
        <location evidence="1">Cell membrane</location>
        <topology evidence="1">Multi-pass membrane protein</topology>
    </subcellularLocation>
</comment>
<gene>
    <name evidence="7" type="ORF">DRBB29_1620</name>
</gene>
<feature type="transmembrane region" description="Helical" evidence="5">
    <location>
        <begin position="171"/>
        <end position="191"/>
    </location>
</feature>
<dbReference type="AlphaFoldDB" id="A0AAN1IFL0"/>
<reference evidence="7 8" key="1">
    <citation type="submission" date="2017-09" db="EMBL/GenBank/DDBJ databases">
        <title>Comparative genomics and methylome analysis of the gut commensal Bifidobacterium breve.</title>
        <authorList>
            <person name="Bottacini F."/>
            <person name="Morrissey R."/>
            <person name="Roberts R.J."/>
            <person name="James K."/>
            <person name="van Breen J."/>
            <person name="Egan M."/>
            <person name="Lambert J."/>
            <person name="van Limpt K."/>
            <person name="Stanton C."/>
            <person name="Knol J."/>
            <person name="O' Connell Motherway M."/>
            <person name="van Sinderen D."/>
        </authorList>
    </citation>
    <scope>NUCLEOTIDE SEQUENCE [LARGE SCALE GENOMIC DNA]</scope>
    <source>
        <strain evidence="7 8">DRBB29</strain>
    </source>
</reference>
<evidence type="ECO:0000313" key="8">
    <source>
        <dbReference type="Proteomes" id="UP000232496"/>
    </source>
</evidence>
<dbReference type="GO" id="GO:0005886">
    <property type="term" value="C:plasma membrane"/>
    <property type="evidence" value="ECO:0007669"/>
    <property type="project" value="UniProtKB-SubCell"/>
</dbReference>
<dbReference type="Proteomes" id="UP000232496">
    <property type="component" value="Chromosome"/>
</dbReference>
<feature type="transmembrane region" description="Helical" evidence="5">
    <location>
        <begin position="229"/>
        <end position="247"/>
    </location>
</feature>
<feature type="transmembrane region" description="Helical" evidence="5">
    <location>
        <begin position="12"/>
        <end position="32"/>
    </location>
</feature>
<dbReference type="SUPFAM" id="SSF103473">
    <property type="entry name" value="MFS general substrate transporter"/>
    <property type="match status" value="1"/>
</dbReference>